<proteinExistence type="inferred from homology"/>
<dbReference type="PANTHER" id="PTHR12932">
    <property type="entry name" value="P25 ALPHA-RELATED"/>
    <property type="match status" value="1"/>
</dbReference>
<dbReference type="InterPro" id="IPR011992">
    <property type="entry name" value="EF-hand-dom_pair"/>
</dbReference>
<dbReference type="Proteomes" id="UP000237246">
    <property type="component" value="Unassembled WGS sequence"/>
</dbReference>
<gene>
    <name evidence="3" type="ORF">CIB84_003613</name>
</gene>
<comment type="similarity">
    <text evidence="1">Belongs to the TPPP family.</text>
</comment>
<name>A0A2P4T8F8_BAMTH</name>
<dbReference type="GO" id="GO:0001578">
    <property type="term" value="P:microtubule bundle formation"/>
    <property type="evidence" value="ECO:0007669"/>
    <property type="project" value="TreeGrafter"/>
</dbReference>
<dbReference type="GO" id="GO:0015631">
    <property type="term" value="F:tubulin binding"/>
    <property type="evidence" value="ECO:0007669"/>
    <property type="project" value="InterPro"/>
</dbReference>
<dbReference type="SUPFAM" id="SSF47473">
    <property type="entry name" value="EF-hand"/>
    <property type="match status" value="1"/>
</dbReference>
<evidence type="ECO:0000256" key="2">
    <source>
        <dbReference type="SAM" id="MobiDB-lite"/>
    </source>
</evidence>
<keyword evidence="4" id="KW-1185">Reference proteome</keyword>
<evidence type="ECO:0000256" key="1">
    <source>
        <dbReference type="ARBA" id="ARBA00010994"/>
    </source>
</evidence>
<comment type="caution">
    <text evidence="3">The sequence shown here is derived from an EMBL/GenBank/DDBJ whole genome shotgun (WGS) entry which is preliminary data.</text>
</comment>
<dbReference type="InterPro" id="IPR008907">
    <property type="entry name" value="TPP/p25"/>
</dbReference>
<dbReference type="EMBL" id="PPHD01005367">
    <property type="protein sequence ID" value="POI32637.1"/>
    <property type="molecule type" value="Genomic_DNA"/>
</dbReference>
<dbReference type="OrthoDB" id="548799at2759"/>
<dbReference type="PANTHER" id="PTHR12932:SF18">
    <property type="entry name" value="TUBULIN POLYMERIZATION-PROMOTING PROTEIN"/>
    <property type="match status" value="1"/>
</dbReference>
<evidence type="ECO:0000313" key="4">
    <source>
        <dbReference type="Proteomes" id="UP000237246"/>
    </source>
</evidence>
<reference evidence="3 4" key="1">
    <citation type="submission" date="2018-01" db="EMBL/GenBank/DDBJ databases">
        <title>Comparison of the Chinese Bamboo Partridge and Red Junglefowl genome sequences highlights the importance of demography in genome evolution.</title>
        <authorList>
            <person name="Tiley G.P."/>
            <person name="Kimball R.T."/>
            <person name="Braun E.L."/>
            <person name="Burleigh J.G."/>
        </authorList>
    </citation>
    <scope>NUCLEOTIDE SEQUENCE [LARGE SCALE GENOMIC DNA]</scope>
    <source>
        <strain evidence="3">RTK389</strain>
        <tissue evidence="3">Blood</tissue>
    </source>
</reference>
<evidence type="ECO:0008006" key="5">
    <source>
        <dbReference type="Google" id="ProtNLM"/>
    </source>
</evidence>
<dbReference type="AlphaFoldDB" id="A0A2P4T8F8"/>
<sequence>MADNKAKSTKPANKTPPRSPSDPTKDRAAKRLSCDSNSSHEGAMAGEISALEEAFRKFAIHGDTRATGKEMHGKNWSKLCKDCQVIDGKNVTITDVDIVFSKIKNLNFFVEVNNCTQECGIKVQDSRRRISHRNLMRRINSVDSSSLLTQQSIVPLSAICDHEHQQLQSNGDIWHQAVTPMTHDSTSFMAQMS</sequence>
<accession>A0A2P4T8F8</accession>
<dbReference type="GO" id="GO:0032273">
    <property type="term" value="P:positive regulation of protein polymerization"/>
    <property type="evidence" value="ECO:0007669"/>
    <property type="project" value="TreeGrafter"/>
</dbReference>
<protein>
    <recommendedName>
        <fullName evidence="5">Tubulin polymerization-promoting protein</fullName>
    </recommendedName>
</protein>
<feature type="compositionally biased region" description="Basic and acidic residues" evidence="2">
    <location>
        <begin position="23"/>
        <end position="33"/>
    </location>
</feature>
<dbReference type="Pfam" id="PF05517">
    <property type="entry name" value="p25-alpha"/>
    <property type="match status" value="1"/>
</dbReference>
<feature type="region of interest" description="Disordered" evidence="2">
    <location>
        <begin position="1"/>
        <end position="43"/>
    </location>
</feature>
<dbReference type="GO" id="GO:0005874">
    <property type="term" value="C:microtubule"/>
    <property type="evidence" value="ECO:0007669"/>
    <property type="project" value="TreeGrafter"/>
</dbReference>
<evidence type="ECO:0000313" key="3">
    <source>
        <dbReference type="EMBL" id="POI32637.1"/>
    </source>
</evidence>
<dbReference type="Gene3D" id="1.10.238.10">
    <property type="entry name" value="EF-hand"/>
    <property type="match status" value="1"/>
</dbReference>
<dbReference type="GO" id="GO:0046785">
    <property type="term" value="P:microtubule polymerization"/>
    <property type="evidence" value="ECO:0007669"/>
    <property type="project" value="InterPro"/>
</dbReference>
<organism evidence="3 4">
    <name type="scientific">Bambusicola thoracicus</name>
    <name type="common">Chinese bamboo-partridge</name>
    <name type="synonym">Perdix thoracica</name>
    <dbReference type="NCBI Taxonomy" id="9083"/>
    <lineage>
        <taxon>Eukaryota</taxon>
        <taxon>Metazoa</taxon>
        <taxon>Chordata</taxon>
        <taxon>Craniata</taxon>
        <taxon>Vertebrata</taxon>
        <taxon>Euteleostomi</taxon>
        <taxon>Archelosauria</taxon>
        <taxon>Archosauria</taxon>
        <taxon>Dinosauria</taxon>
        <taxon>Saurischia</taxon>
        <taxon>Theropoda</taxon>
        <taxon>Coelurosauria</taxon>
        <taxon>Aves</taxon>
        <taxon>Neognathae</taxon>
        <taxon>Galloanserae</taxon>
        <taxon>Galliformes</taxon>
        <taxon>Phasianidae</taxon>
        <taxon>Perdicinae</taxon>
        <taxon>Bambusicola</taxon>
    </lineage>
</organism>